<gene>
    <name evidence="2" type="ORF">HK100_003629</name>
</gene>
<evidence type="ECO:0000313" key="3">
    <source>
        <dbReference type="Proteomes" id="UP001211907"/>
    </source>
</evidence>
<accession>A0AAD5T8B4</accession>
<proteinExistence type="predicted"/>
<dbReference type="InterPro" id="IPR036249">
    <property type="entry name" value="Thioredoxin-like_sf"/>
</dbReference>
<evidence type="ECO:0000313" key="2">
    <source>
        <dbReference type="EMBL" id="KAJ3134369.1"/>
    </source>
</evidence>
<name>A0AAD5T8B4_9FUNG</name>
<dbReference type="InterPro" id="IPR001853">
    <property type="entry name" value="DSBA-like_thioredoxin_dom"/>
</dbReference>
<dbReference type="CDD" id="cd03024">
    <property type="entry name" value="DsbA_FrnE"/>
    <property type="match status" value="1"/>
</dbReference>
<dbReference type="PANTHER" id="PTHR13887:SF41">
    <property type="entry name" value="THIOREDOXIN SUPERFAMILY PROTEIN"/>
    <property type="match status" value="1"/>
</dbReference>
<organism evidence="2 3">
    <name type="scientific">Physocladia obscura</name>
    <dbReference type="NCBI Taxonomy" id="109957"/>
    <lineage>
        <taxon>Eukaryota</taxon>
        <taxon>Fungi</taxon>
        <taxon>Fungi incertae sedis</taxon>
        <taxon>Chytridiomycota</taxon>
        <taxon>Chytridiomycota incertae sedis</taxon>
        <taxon>Chytridiomycetes</taxon>
        <taxon>Chytridiales</taxon>
        <taxon>Chytriomycetaceae</taxon>
        <taxon>Physocladia</taxon>
    </lineage>
</organism>
<dbReference type="Pfam" id="PF01323">
    <property type="entry name" value="DSBA"/>
    <property type="match status" value="1"/>
</dbReference>
<reference evidence="2" key="1">
    <citation type="submission" date="2020-05" db="EMBL/GenBank/DDBJ databases">
        <title>Phylogenomic resolution of chytrid fungi.</title>
        <authorList>
            <person name="Stajich J.E."/>
            <person name="Amses K."/>
            <person name="Simmons R."/>
            <person name="Seto K."/>
            <person name="Myers J."/>
            <person name="Bonds A."/>
            <person name="Quandt C.A."/>
            <person name="Barry K."/>
            <person name="Liu P."/>
            <person name="Grigoriev I."/>
            <person name="Longcore J.E."/>
            <person name="James T.Y."/>
        </authorList>
    </citation>
    <scope>NUCLEOTIDE SEQUENCE</scope>
    <source>
        <strain evidence="2">JEL0513</strain>
    </source>
</reference>
<comment type="caution">
    <text evidence="2">The sequence shown here is derived from an EMBL/GenBank/DDBJ whole genome shotgun (WGS) entry which is preliminary data.</text>
</comment>
<dbReference type="Proteomes" id="UP001211907">
    <property type="component" value="Unassembled WGS sequence"/>
</dbReference>
<sequence>MVKVINVTITTDTICPWCYIGKKRFERAVAAFKELKGPENVAFKVNYQPFLLDPTLSKTGKNKLEHYKSKFGEARTAQMIPYMQQVGAKEGISFSYGGMLGNSLDSHRLVKYAGTLSHDAQDQVINALYRSYFEEEKNIGDVEVLVEAGRAGGVNEDVVRNEIFGGDLLLQETQVAVGNARESGINGVPHFVIEEKVQVSGAQDSDAFVQYFEQVFQEK</sequence>
<dbReference type="SUPFAM" id="SSF52833">
    <property type="entry name" value="Thioredoxin-like"/>
    <property type="match status" value="1"/>
</dbReference>
<dbReference type="GO" id="GO:0016491">
    <property type="term" value="F:oxidoreductase activity"/>
    <property type="evidence" value="ECO:0007669"/>
    <property type="project" value="InterPro"/>
</dbReference>
<dbReference type="EMBL" id="JADGJH010000192">
    <property type="protein sequence ID" value="KAJ3134369.1"/>
    <property type="molecule type" value="Genomic_DNA"/>
</dbReference>
<dbReference type="Gene3D" id="3.40.30.10">
    <property type="entry name" value="Glutaredoxin"/>
    <property type="match status" value="1"/>
</dbReference>
<evidence type="ECO:0000259" key="1">
    <source>
        <dbReference type="Pfam" id="PF01323"/>
    </source>
</evidence>
<protein>
    <recommendedName>
        <fullName evidence="1">DSBA-like thioredoxin domain-containing protein</fullName>
    </recommendedName>
</protein>
<keyword evidence="3" id="KW-1185">Reference proteome</keyword>
<feature type="domain" description="DSBA-like thioredoxin" evidence="1">
    <location>
        <begin position="8"/>
        <end position="212"/>
    </location>
</feature>
<dbReference type="AlphaFoldDB" id="A0AAD5T8B4"/>
<dbReference type="PANTHER" id="PTHR13887">
    <property type="entry name" value="GLUTATHIONE S-TRANSFERASE KAPPA"/>
    <property type="match status" value="1"/>
</dbReference>